<keyword evidence="4 7" id="KW-0472">Membrane</keyword>
<feature type="region of interest" description="Disordered" evidence="6">
    <location>
        <begin position="85"/>
        <end position="123"/>
    </location>
</feature>
<evidence type="ECO:0000256" key="1">
    <source>
        <dbReference type="ARBA" id="ARBA00004141"/>
    </source>
</evidence>
<dbReference type="Pfam" id="PF01544">
    <property type="entry name" value="CorA"/>
    <property type="match status" value="1"/>
</dbReference>
<feature type="region of interest" description="Disordered" evidence="6">
    <location>
        <begin position="867"/>
        <end position="913"/>
    </location>
</feature>
<feature type="coiled-coil region" evidence="5">
    <location>
        <begin position="660"/>
        <end position="694"/>
    </location>
</feature>
<dbReference type="AlphaFoldDB" id="A0AAE0HAN8"/>
<protein>
    <submittedName>
        <fullName evidence="8">Uncharacterized protein</fullName>
    </submittedName>
</protein>
<feature type="compositionally biased region" description="Gly residues" evidence="6">
    <location>
        <begin position="870"/>
        <end position="885"/>
    </location>
</feature>
<accession>A0AAE0HAN8</accession>
<feature type="compositionally biased region" description="Polar residues" evidence="6">
    <location>
        <begin position="105"/>
        <end position="114"/>
    </location>
</feature>
<dbReference type="Gene3D" id="1.20.58.340">
    <property type="entry name" value="Magnesium transport protein CorA, transmembrane region"/>
    <property type="match status" value="1"/>
</dbReference>
<keyword evidence="3 7" id="KW-1133">Transmembrane helix</keyword>
<dbReference type="GO" id="GO:0016020">
    <property type="term" value="C:membrane"/>
    <property type="evidence" value="ECO:0007669"/>
    <property type="project" value="UniProtKB-SubCell"/>
</dbReference>
<dbReference type="Proteomes" id="UP001278766">
    <property type="component" value="Unassembled WGS sequence"/>
</dbReference>
<dbReference type="GeneID" id="87836250"/>
<evidence type="ECO:0000256" key="6">
    <source>
        <dbReference type="SAM" id="MobiDB-lite"/>
    </source>
</evidence>
<evidence type="ECO:0000256" key="4">
    <source>
        <dbReference type="ARBA" id="ARBA00023136"/>
    </source>
</evidence>
<keyword evidence="5" id="KW-0175">Coiled coil</keyword>
<sequence length="937" mass="104460">MPHHAPSTCLSNKPHDNRVSDAAVHFNGCLPAARLGRFYDSLNPESQQRIARINEKVASLRVRLETTERDSTAGARLRECKHAMAQWRAATGRSSQPHAAASKSGPASRSQTPATPAFGGATHPADIHTKASVMYFKNGQPCDVPDLAKSFPHQKIPMADLLCEDETRNPIMKPAEDNVVRYFHLPANNMAWVEEVIARYYREKRPEPGGLFHNGGSRGPESKTEMVLQPGYWRGQQNFDANSEVHARHMRPFCSGISLDSVSSEPNPRNMVLFMPYLHWETDRGRVRSAEITKEAGKHNLSSIADVIKEAKHQLSHTQTGDTIAAPEWAPQPSPPAFGNVDKKVALGQALRAAAALLEAMDSHMEEQLTMQYLHAEPPMHPRRTLDQAYYGALRSTGTRDRDQVVYRGTTPQPHDCIGMDACPQCNEDIRKTPRILMVDQLWLWVLDEKTVITSFPRRWSRNRPDPSAIHKSLRIRLRNARHGEISSAYDLALVIVDETSRVFFDRTKISTKQPNLVELFNAAIRDLTYKQTAAFDQFLIYTHLASRDYKRQRHVSTDNSSQNHLLNINPEGELLKEVKDIMDELYIMMRIKEQQQSVMESFVKHIRRVITPLARSHRPAVAPIPAPWDVAALELNSPYTDDVAHFREEDQRQSAKRTLTKADMLLQDVDERIEELRALLQNARNTSVALKDLLTLKQQQAGVIEAREAVKQAQLTLKQGQSIMIFTIVTIIFLPLSFCASLFGMNAAELSTDALLPLATELRLMFPISAGIILASFLFAFSSGVFANSGVVLVRSAVSFVWNTAVTWVVVKTGLYVVGREMLIKANRLREREGTVTGAMKAEVLRREKNMERMRAAGHVKALARQRGPGAGRGGRGSSDGEGAGMVMSPFGEGAIPGSPSPFLGGSRESVVDHDVELGERVSRKPSSQVHLVSGR</sequence>
<keyword evidence="9" id="KW-1185">Reference proteome</keyword>
<evidence type="ECO:0000256" key="3">
    <source>
        <dbReference type="ARBA" id="ARBA00022989"/>
    </source>
</evidence>
<feature type="transmembrane region" description="Helical" evidence="7">
    <location>
        <begin position="800"/>
        <end position="819"/>
    </location>
</feature>
<evidence type="ECO:0000313" key="9">
    <source>
        <dbReference type="Proteomes" id="UP001278766"/>
    </source>
</evidence>
<organism evidence="8 9">
    <name type="scientific">Chaetomium fimeti</name>
    <dbReference type="NCBI Taxonomy" id="1854472"/>
    <lineage>
        <taxon>Eukaryota</taxon>
        <taxon>Fungi</taxon>
        <taxon>Dikarya</taxon>
        <taxon>Ascomycota</taxon>
        <taxon>Pezizomycotina</taxon>
        <taxon>Sordariomycetes</taxon>
        <taxon>Sordariomycetidae</taxon>
        <taxon>Sordariales</taxon>
        <taxon>Chaetomiaceae</taxon>
        <taxon>Chaetomium</taxon>
    </lineage>
</organism>
<evidence type="ECO:0000313" key="8">
    <source>
        <dbReference type="EMBL" id="KAK3292946.1"/>
    </source>
</evidence>
<keyword evidence="2 7" id="KW-0812">Transmembrane</keyword>
<gene>
    <name evidence="8" type="ORF">B0H64DRAFT_203666</name>
</gene>
<dbReference type="PANTHER" id="PTHR47685">
    <property type="entry name" value="MAGNESIUM TRANSPORT PROTEIN CORA"/>
    <property type="match status" value="1"/>
</dbReference>
<comment type="caution">
    <text evidence="8">The sequence shown here is derived from an EMBL/GenBank/DDBJ whole genome shotgun (WGS) entry which is preliminary data.</text>
</comment>
<dbReference type="RefSeq" id="XP_062656460.1">
    <property type="nucleotide sequence ID" value="XM_062799302.1"/>
</dbReference>
<proteinExistence type="predicted"/>
<name>A0AAE0HAN8_9PEZI</name>
<dbReference type="SUPFAM" id="SSF144083">
    <property type="entry name" value="Magnesium transport protein CorA, transmembrane region"/>
    <property type="match status" value="1"/>
</dbReference>
<reference evidence="8" key="1">
    <citation type="journal article" date="2023" name="Mol. Phylogenet. Evol.">
        <title>Genome-scale phylogeny and comparative genomics of the fungal order Sordariales.</title>
        <authorList>
            <person name="Hensen N."/>
            <person name="Bonometti L."/>
            <person name="Westerberg I."/>
            <person name="Brannstrom I.O."/>
            <person name="Guillou S."/>
            <person name="Cros-Aarteil S."/>
            <person name="Calhoun S."/>
            <person name="Haridas S."/>
            <person name="Kuo A."/>
            <person name="Mondo S."/>
            <person name="Pangilinan J."/>
            <person name="Riley R."/>
            <person name="LaButti K."/>
            <person name="Andreopoulos B."/>
            <person name="Lipzen A."/>
            <person name="Chen C."/>
            <person name="Yan M."/>
            <person name="Daum C."/>
            <person name="Ng V."/>
            <person name="Clum A."/>
            <person name="Steindorff A."/>
            <person name="Ohm R.A."/>
            <person name="Martin F."/>
            <person name="Silar P."/>
            <person name="Natvig D.O."/>
            <person name="Lalanne C."/>
            <person name="Gautier V."/>
            <person name="Ament-Velasquez S.L."/>
            <person name="Kruys A."/>
            <person name="Hutchinson M.I."/>
            <person name="Powell A.J."/>
            <person name="Barry K."/>
            <person name="Miller A.N."/>
            <person name="Grigoriev I.V."/>
            <person name="Debuchy R."/>
            <person name="Gladieux P."/>
            <person name="Hiltunen Thoren M."/>
            <person name="Johannesson H."/>
        </authorList>
    </citation>
    <scope>NUCLEOTIDE SEQUENCE</scope>
    <source>
        <strain evidence="8">CBS 168.71</strain>
    </source>
</reference>
<feature type="transmembrane region" description="Helical" evidence="7">
    <location>
        <begin position="765"/>
        <end position="788"/>
    </location>
</feature>
<feature type="transmembrane region" description="Helical" evidence="7">
    <location>
        <begin position="724"/>
        <end position="744"/>
    </location>
</feature>
<evidence type="ECO:0000256" key="7">
    <source>
        <dbReference type="SAM" id="Phobius"/>
    </source>
</evidence>
<dbReference type="GO" id="GO:0046873">
    <property type="term" value="F:metal ion transmembrane transporter activity"/>
    <property type="evidence" value="ECO:0007669"/>
    <property type="project" value="InterPro"/>
</dbReference>
<dbReference type="InterPro" id="IPR045863">
    <property type="entry name" value="CorA_TM1_TM2"/>
</dbReference>
<dbReference type="PANTHER" id="PTHR47685:SF1">
    <property type="entry name" value="MAGNESIUM TRANSPORT PROTEIN CORA"/>
    <property type="match status" value="1"/>
</dbReference>
<dbReference type="InterPro" id="IPR002523">
    <property type="entry name" value="MgTranspt_CorA/ZnTranspt_ZntB"/>
</dbReference>
<dbReference type="InterPro" id="IPR050829">
    <property type="entry name" value="CorA_MIT"/>
</dbReference>
<comment type="subcellular location">
    <subcellularLocation>
        <location evidence="1">Membrane</location>
        <topology evidence="1">Multi-pass membrane protein</topology>
    </subcellularLocation>
</comment>
<reference evidence="8" key="2">
    <citation type="submission" date="2023-06" db="EMBL/GenBank/DDBJ databases">
        <authorList>
            <consortium name="Lawrence Berkeley National Laboratory"/>
            <person name="Haridas S."/>
            <person name="Hensen N."/>
            <person name="Bonometti L."/>
            <person name="Westerberg I."/>
            <person name="Brannstrom I.O."/>
            <person name="Guillou S."/>
            <person name="Cros-Aarteil S."/>
            <person name="Calhoun S."/>
            <person name="Kuo A."/>
            <person name="Mondo S."/>
            <person name="Pangilinan J."/>
            <person name="Riley R."/>
            <person name="Labutti K."/>
            <person name="Andreopoulos B."/>
            <person name="Lipzen A."/>
            <person name="Chen C."/>
            <person name="Yanf M."/>
            <person name="Daum C."/>
            <person name="Ng V."/>
            <person name="Clum A."/>
            <person name="Steindorff A."/>
            <person name="Ohm R."/>
            <person name="Martin F."/>
            <person name="Silar P."/>
            <person name="Natvig D."/>
            <person name="Lalanne C."/>
            <person name="Gautier V."/>
            <person name="Ament-Velasquez S.L."/>
            <person name="Kruys A."/>
            <person name="Hutchinson M.I."/>
            <person name="Powell A.J."/>
            <person name="Barry K."/>
            <person name="Miller A.N."/>
            <person name="Grigoriev I.V."/>
            <person name="Debuchy R."/>
            <person name="Gladieux P."/>
            <person name="Thoren M.H."/>
            <person name="Johannesson H."/>
        </authorList>
    </citation>
    <scope>NUCLEOTIDE SEQUENCE</scope>
    <source>
        <strain evidence="8">CBS 168.71</strain>
    </source>
</reference>
<evidence type="ECO:0000256" key="5">
    <source>
        <dbReference type="SAM" id="Coils"/>
    </source>
</evidence>
<evidence type="ECO:0000256" key="2">
    <source>
        <dbReference type="ARBA" id="ARBA00022692"/>
    </source>
</evidence>
<dbReference type="EMBL" id="JAUEPN010000006">
    <property type="protein sequence ID" value="KAK3292946.1"/>
    <property type="molecule type" value="Genomic_DNA"/>
</dbReference>